<accession>A0A7Z0KAD3</accession>
<dbReference type="InterPro" id="IPR001173">
    <property type="entry name" value="Glyco_trans_2-like"/>
</dbReference>
<gene>
    <name evidence="3" type="ORF">HNR09_003127</name>
</gene>
<feature type="compositionally biased region" description="Low complexity" evidence="1">
    <location>
        <begin position="100"/>
        <end position="118"/>
    </location>
</feature>
<name>A0A7Z0KAD3_9MICC</name>
<evidence type="ECO:0000313" key="3">
    <source>
        <dbReference type="EMBL" id="NYJ79716.1"/>
    </source>
</evidence>
<sequence>MRWTETPPAGPQTVPASIVAASSASPPAPAPSADGHSDDGSPAVASAGTRTDAEVVAAALGTHQAMLRTVEDAHHRAAGSWESGTSDDASATARKGRARSLATGTGSSAYAAAADSSARPTDRLRRAHAQAHRLRADEHRQRHEFLDQISSIAPSAVSALGAQDLEALTVPAEIGAEALHTPARQLQDALEASQGLPDGELGISRPKLPVRVGLIASPRVHSRFTGLADVVGLTGGTWRELLDDLDVLLVATDTGPLPLQWEEALAADPEARALLEALDEAEEPGERQALEHALALRHLAQTVIPAFRGRGIPTVLLSTAGTDIATTGELARACSRIVTTDAEAAALYRAQETDSISVDVVPAGVNPLIHSPLGTRPARTDLVALLGCEQSHPAPHLSRPPYAPALLDGALISGRPAVFLQPDPSQAPDSEHWVIPTRYGPWTISADEAADIDLTYGTESLQRGMDVALAINAVVGSQAVFDPQVLELQACGTMVIATYNQGLNSYHPHTYIANSAEDVAKTLQLTSREELRRVQGDGIRKVFTDHHASDVLRRICARAGLEVAPVRERVLAVTTEHTTALAREMAEQSHGEVELITWEELERRITAEGAETVAAQLDVLLPVSADRQHSPTYVADHVAAFRYQSAAVTQKLDGDAAATDAQAHRHRTGVVDLDLTAWWRPEPTLLSSVESLHQAAEQERVYCLDHLGHHRARRTTGSSSGDASSGTKGSPGTTMARPSFWEVVRGEAHTSRHTPTVMRRRGDAARASSAPSPSSQSSHTPSAGSTAVAPAPGSPAARPRRPLPEPHQGDDLPQVQDEARRTAEELDLKLAVVVPIYNNGDHLRHKAFASLRRSSVFEQMHILLVDDGSTDPATVDTVEELAHDWPHVTAYHHARGGSGSASRPRNTGLALSFTPYVTYLDPDDEELDDGYWELMERLEEEPDADFALGTMAVWTSRRTVHDYHAWFAGAIPHRDGLFRVDRGTLPAIGFRPASIEALVARTDWLKSLELVQPEGAVGQDTYFFQQLLYHTRAYAPVYRPVYTYYGAVDTSIVNVVSPKYFRKYLILEQARSAWLRETGLLEAYKEQRFESFFVTWYLSKYKRVLPHERQEAAAVLREIADAYGEYSWTSPKARSFIQGQLD</sequence>
<dbReference type="CDD" id="cd00761">
    <property type="entry name" value="Glyco_tranf_GTA_type"/>
    <property type="match status" value="1"/>
</dbReference>
<feature type="domain" description="Glycosyltransferase 2-like" evidence="2">
    <location>
        <begin position="832"/>
        <end position="951"/>
    </location>
</feature>
<evidence type="ECO:0000256" key="1">
    <source>
        <dbReference type="SAM" id="MobiDB-lite"/>
    </source>
</evidence>
<dbReference type="Gene3D" id="3.90.550.10">
    <property type="entry name" value="Spore Coat Polysaccharide Biosynthesis Protein SpsA, Chain A"/>
    <property type="match status" value="1"/>
</dbReference>
<organism evidence="3 4">
    <name type="scientific">Nesterenkonia xinjiangensis</name>
    <dbReference type="NCBI Taxonomy" id="225327"/>
    <lineage>
        <taxon>Bacteria</taxon>
        <taxon>Bacillati</taxon>
        <taxon>Actinomycetota</taxon>
        <taxon>Actinomycetes</taxon>
        <taxon>Micrococcales</taxon>
        <taxon>Micrococcaceae</taxon>
        <taxon>Nesterenkonia</taxon>
    </lineage>
</organism>
<feature type="region of interest" description="Disordered" evidence="1">
    <location>
        <begin position="76"/>
        <end position="121"/>
    </location>
</feature>
<evidence type="ECO:0000313" key="4">
    <source>
        <dbReference type="Proteomes" id="UP000535437"/>
    </source>
</evidence>
<dbReference type="SUPFAM" id="SSF53448">
    <property type="entry name" value="Nucleotide-diphospho-sugar transferases"/>
    <property type="match status" value="1"/>
</dbReference>
<keyword evidence="3" id="KW-0808">Transferase</keyword>
<evidence type="ECO:0000259" key="2">
    <source>
        <dbReference type="Pfam" id="PF00535"/>
    </source>
</evidence>
<proteinExistence type="predicted"/>
<feature type="compositionally biased region" description="Low complexity" evidence="1">
    <location>
        <begin position="14"/>
        <end position="25"/>
    </location>
</feature>
<feature type="compositionally biased region" description="Low complexity" evidence="1">
    <location>
        <begin position="765"/>
        <end position="797"/>
    </location>
</feature>
<dbReference type="Pfam" id="PF00535">
    <property type="entry name" value="Glycos_transf_2"/>
    <property type="match status" value="1"/>
</dbReference>
<dbReference type="Proteomes" id="UP000535437">
    <property type="component" value="Unassembled WGS sequence"/>
</dbReference>
<protein>
    <submittedName>
        <fullName evidence="3">Glycosyltransferase involved in cell wall biosynthesis</fullName>
    </submittedName>
</protein>
<dbReference type="InterPro" id="IPR029044">
    <property type="entry name" value="Nucleotide-diphossugar_trans"/>
</dbReference>
<feature type="region of interest" description="Disordered" evidence="1">
    <location>
        <begin position="1"/>
        <end position="50"/>
    </location>
</feature>
<comment type="caution">
    <text evidence="3">The sequence shown here is derived from an EMBL/GenBank/DDBJ whole genome shotgun (WGS) entry which is preliminary data.</text>
</comment>
<dbReference type="RefSeq" id="WP_179542887.1">
    <property type="nucleotide sequence ID" value="NZ_BAAALL010000003.1"/>
</dbReference>
<dbReference type="EMBL" id="JACCFY010000001">
    <property type="protein sequence ID" value="NYJ79716.1"/>
    <property type="molecule type" value="Genomic_DNA"/>
</dbReference>
<dbReference type="PANTHER" id="PTHR22916">
    <property type="entry name" value="GLYCOSYLTRANSFERASE"/>
    <property type="match status" value="1"/>
</dbReference>
<feature type="region of interest" description="Disordered" evidence="1">
    <location>
        <begin position="712"/>
        <end position="813"/>
    </location>
</feature>
<dbReference type="GO" id="GO:0016740">
    <property type="term" value="F:transferase activity"/>
    <property type="evidence" value="ECO:0007669"/>
    <property type="project" value="UniProtKB-KW"/>
</dbReference>
<feature type="compositionally biased region" description="Low complexity" evidence="1">
    <location>
        <begin position="715"/>
        <end position="730"/>
    </location>
</feature>
<dbReference type="AlphaFoldDB" id="A0A7Z0KAD3"/>
<reference evidence="3 4" key="1">
    <citation type="submission" date="2020-07" db="EMBL/GenBank/DDBJ databases">
        <title>Sequencing the genomes of 1000 actinobacteria strains.</title>
        <authorList>
            <person name="Klenk H.-P."/>
        </authorList>
    </citation>
    <scope>NUCLEOTIDE SEQUENCE [LARGE SCALE GENOMIC DNA]</scope>
    <source>
        <strain evidence="3 4">DSM 15475</strain>
    </source>
</reference>
<keyword evidence="4" id="KW-1185">Reference proteome</keyword>